<proteinExistence type="predicted"/>
<protein>
    <recommendedName>
        <fullName evidence="1">Endoribonuclease YicC-like C-terminal domain-containing protein</fullName>
    </recommendedName>
</protein>
<name>X1GKN4_9ZZZZ</name>
<feature type="domain" description="Endoribonuclease YicC-like C-terminal" evidence="1">
    <location>
        <begin position="2"/>
        <end position="59"/>
    </location>
</feature>
<dbReference type="AlphaFoldDB" id="X1GKN4"/>
<dbReference type="Pfam" id="PF08340">
    <property type="entry name" value="YicC-like_C"/>
    <property type="match status" value="1"/>
</dbReference>
<dbReference type="InterPro" id="IPR013551">
    <property type="entry name" value="YicC-like_C"/>
</dbReference>
<organism evidence="2">
    <name type="scientific">marine sediment metagenome</name>
    <dbReference type="NCBI Taxonomy" id="412755"/>
    <lineage>
        <taxon>unclassified sequences</taxon>
        <taxon>metagenomes</taxon>
        <taxon>ecological metagenomes</taxon>
    </lineage>
</organism>
<dbReference type="PANTHER" id="PTHR30636">
    <property type="entry name" value="UPF0701 PROTEIN YICC"/>
    <property type="match status" value="1"/>
</dbReference>
<dbReference type="GO" id="GO:0004521">
    <property type="term" value="F:RNA endonuclease activity"/>
    <property type="evidence" value="ECO:0007669"/>
    <property type="project" value="InterPro"/>
</dbReference>
<feature type="non-terminal residue" evidence="2">
    <location>
        <position position="1"/>
    </location>
</feature>
<evidence type="ECO:0000259" key="1">
    <source>
        <dbReference type="Pfam" id="PF08340"/>
    </source>
</evidence>
<reference evidence="2" key="1">
    <citation type="journal article" date="2014" name="Front. Microbiol.">
        <title>High frequency of phylogenetically diverse reductive dehalogenase-homologous genes in deep subseafloor sedimentary metagenomes.</title>
        <authorList>
            <person name="Kawai M."/>
            <person name="Futagami T."/>
            <person name="Toyoda A."/>
            <person name="Takaki Y."/>
            <person name="Nishi S."/>
            <person name="Hori S."/>
            <person name="Arai W."/>
            <person name="Tsubouchi T."/>
            <person name="Morono Y."/>
            <person name="Uchiyama I."/>
            <person name="Ito T."/>
            <person name="Fujiyama A."/>
            <person name="Inagaki F."/>
            <person name="Takami H."/>
        </authorList>
    </citation>
    <scope>NUCLEOTIDE SEQUENCE</scope>
    <source>
        <strain evidence="2">Expedition CK06-06</strain>
    </source>
</reference>
<dbReference type="PANTHER" id="PTHR30636:SF3">
    <property type="entry name" value="UPF0701 PROTEIN YICC"/>
    <property type="match status" value="1"/>
</dbReference>
<dbReference type="InterPro" id="IPR005229">
    <property type="entry name" value="YicC/YloC-like"/>
</dbReference>
<comment type="caution">
    <text evidence="2">The sequence shown here is derived from an EMBL/GenBank/DDBJ whole genome shotgun (WGS) entry which is preliminary data.</text>
</comment>
<accession>X1GKN4</accession>
<evidence type="ECO:0000313" key="2">
    <source>
        <dbReference type="EMBL" id="GAH42184.1"/>
    </source>
</evidence>
<dbReference type="EMBL" id="BARU01011177">
    <property type="protein sequence ID" value="GAH42184.1"/>
    <property type="molecule type" value="Genomic_DNA"/>
</dbReference>
<gene>
    <name evidence="2" type="ORF">S03H2_21070</name>
</gene>
<sequence length="59" mass="6519">SEMIASGQPAGRKLEFLAQEFNREANTICSKASGIEISRTGLELKAVIDQLREQVQNIE</sequence>